<dbReference type="Proteomes" id="UP000325315">
    <property type="component" value="Unassembled WGS sequence"/>
</dbReference>
<dbReference type="EMBL" id="SMMG02000011">
    <property type="protein sequence ID" value="KAA3456925.1"/>
    <property type="molecule type" value="Genomic_DNA"/>
</dbReference>
<reference evidence="1" key="1">
    <citation type="submission" date="2019-08" db="EMBL/GenBank/DDBJ databases">
        <authorList>
            <person name="Liu F."/>
        </authorList>
    </citation>
    <scope>NUCLEOTIDE SEQUENCE [LARGE SCALE GENOMIC DNA]</scope>
    <source>
        <strain evidence="1">PA1801</strain>
        <tissue evidence="1">Leaf</tissue>
    </source>
</reference>
<sequence length="209" mass="24507">MEYTTGQPPHITLKPVGKLRNDWALKVDDALWAYRLAFKTPLGPSPYKLVYGKSCHLPFELEHKAFCAIKFLNTDLKVAGKKRMMQMNELDEWRTEAYENSKLYKEATKRRHDARLNRSKQFEVGDLVLLYNSRLKLFPGKLKSRWLGPFMIKINFPYGTIEITHPTKGTFKENGHRLKIYNGADFENMREELLLHEPSFRTENRESLA</sequence>
<dbReference type="PANTHER" id="PTHR48475:SF1">
    <property type="entry name" value="RNASE H TYPE-1 DOMAIN-CONTAINING PROTEIN"/>
    <property type="match status" value="1"/>
</dbReference>
<dbReference type="PANTHER" id="PTHR48475">
    <property type="entry name" value="RIBONUCLEASE H"/>
    <property type="match status" value="1"/>
</dbReference>
<dbReference type="InterPro" id="IPR036397">
    <property type="entry name" value="RNaseH_sf"/>
</dbReference>
<protein>
    <submittedName>
        <fullName evidence="1">Gag-Pol polyprotein</fullName>
    </submittedName>
</protein>
<keyword evidence="2" id="KW-1185">Reference proteome</keyword>
<comment type="caution">
    <text evidence="1">The sequence shown here is derived from an EMBL/GenBank/DDBJ whole genome shotgun (WGS) entry which is preliminary data.</text>
</comment>
<organism evidence="1 2">
    <name type="scientific">Gossypium australe</name>
    <dbReference type="NCBI Taxonomy" id="47621"/>
    <lineage>
        <taxon>Eukaryota</taxon>
        <taxon>Viridiplantae</taxon>
        <taxon>Streptophyta</taxon>
        <taxon>Embryophyta</taxon>
        <taxon>Tracheophyta</taxon>
        <taxon>Spermatophyta</taxon>
        <taxon>Magnoliopsida</taxon>
        <taxon>eudicotyledons</taxon>
        <taxon>Gunneridae</taxon>
        <taxon>Pentapetalae</taxon>
        <taxon>rosids</taxon>
        <taxon>malvids</taxon>
        <taxon>Malvales</taxon>
        <taxon>Malvaceae</taxon>
        <taxon>Malvoideae</taxon>
        <taxon>Gossypium</taxon>
    </lineage>
</organism>
<evidence type="ECO:0000313" key="1">
    <source>
        <dbReference type="EMBL" id="KAA3456925.1"/>
    </source>
</evidence>
<dbReference type="GO" id="GO:0003676">
    <property type="term" value="F:nucleic acid binding"/>
    <property type="evidence" value="ECO:0007669"/>
    <property type="project" value="InterPro"/>
</dbReference>
<proteinExistence type="predicted"/>
<dbReference type="OrthoDB" id="1703891at2759"/>
<gene>
    <name evidence="1" type="ORF">EPI10_003664</name>
</gene>
<evidence type="ECO:0000313" key="2">
    <source>
        <dbReference type="Proteomes" id="UP000325315"/>
    </source>
</evidence>
<name>A0A5B6UTD3_9ROSI</name>
<dbReference type="AlphaFoldDB" id="A0A5B6UTD3"/>
<dbReference type="Gene3D" id="3.30.420.10">
    <property type="entry name" value="Ribonuclease H-like superfamily/Ribonuclease H"/>
    <property type="match status" value="1"/>
</dbReference>
<accession>A0A5B6UTD3</accession>